<dbReference type="HOGENOM" id="CLU_2638385_0_0_1"/>
<sequence length="77" mass="8491">MVIAGWIRQVDEVRSWHYDNVNNGVYKSGVATSQEAYERALTELAEQSDSQKSISDTMSRLSALTYAILPPVSPSGD</sequence>
<dbReference type="KEGG" id="trr:M419DRAFT_85186"/>
<gene>
    <name evidence="1" type="ORF">M419DRAFT_85186</name>
</gene>
<evidence type="ECO:0000313" key="2">
    <source>
        <dbReference type="Proteomes" id="UP000024376"/>
    </source>
</evidence>
<accession>A0A024S578</accession>
<reference evidence="2" key="1">
    <citation type="journal article" date="2013" name="Ind. Biotechnol.">
        <title>Comparative genomics analysis of Trichoderma reesei strains.</title>
        <authorList>
            <person name="Koike H."/>
            <person name="Aerts A."/>
            <person name="LaButti K."/>
            <person name="Grigoriev I.V."/>
            <person name="Baker S.E."/>
        </authorList>
    </citation>
    <scope>NUCLEOTIDE SEQUENCE [LARGE SCALE GENOMIC DNA]</scope>
    <source>
        <strain evidence="2">ATCC 56765 / BCRC 32924 / NRRL 11460 / Rut C-30</strain>
    </source>
</reference>
<dbReference type="AlphaFoldDB" id="A0A024S578"/>
<organism evidence="1 2">
    <name type="scientific">Hypocrea jecorina (strain ATCC 56765 / BCRC 32924 / NRRL 11460 / Rut C-30)</name>
    <name type="common">Trichoderma reesei</name>
    <dbReference type="NCBI Taxonomy" id="1344414"/>
    <lineage>
        <taxon>Eukaryota</taxon>
        <taxon>Fungi</taxon>
        <taxon>Dikarya</taxon>
        <taxon>Ascomycota</taxon>
        <taxon>Pezizomycotina</taxon>
        <taxon>Sordariomycetes</taxon>
        <taxon>Hypocreomycetidae</taxon>
        <taxon>Hypocreales</taxon>
        <taxon>Hypocreaceae</taxon>
        <taxon>Trichoderma</taxon>
    </lineage>
</organism>
<dbReference type="EMBL" id="KI911155">
    <property type="protein sequence ID" value="ETR99655.1"/>
    <property type="molecule type" value="Genomic_DNA"/>
</dbReference>
<evidence type="ECO:0000313" key="1">
    <source>
        <dbReference type="EMBL" id="ETR99655.1"/>
    </source>
</evidence>
<dbReference type="Gene3D" id="1.20.1050.10">
    <property type="match status" value="1"/>
</dbReference>
<dbReference type="Proteomes" id="UP000024376">
    <property type="component" value="Unassembled WGS sequence"/>
</dbReference>
<protein>
    <submittedName>
        <fullName evidence="1">Uncharacterized protein</fullName>
    </submittedName>
</protein>
<proteinExistence type="predicted"/>
<name>A0A024S578_HYPJR</name>